<name>A0A6G1CGV9_9ORYZ</name>
<gene>
    <name evidence="1" type="ORF">E2562_011908</name>
</gene>
<evidence type="ECO:0000313" key="2">
    <source>
        <dbReference type="Proteomes" id="UP000479710"/>
    </source>
</evidence>
<proteinExistence type="predicted"/>
<dbReference type="Proteomes" id="UP000479710">
    <property type="component" value="Unassembled WGS sequence"/>
</dbReference>
<dbReference type="EMBL" id="SPHZ02000009">
    <property type="protein sequence ID" value="KAF0898843.1"/>
    <property type="molecule type" value="Genomic_DNA"/>
</dbReference>
<protein>
    <submittedName>
        <fullName evidence="1">Uncharacterized protein</fullName>
    </submittedName>
</protein>
<accession>A0A6G1CGV9</accession>
<comment type="caution">
    <text evidence="1">The sequence shown here is derived from an EMBL/GenBank/DDBJ whole genome shotgun (WGS) entry which is preliminary data.</text>
</comment>
<keyword evidence="2" id="KW-1185">Reference proteome</keyword>
<reference evidence="1 2" key="1">
    <citation type="submission" date="2019-11" db="EMBL/GenBank/DDBJ databases">
        <title>Whole genome sequence of Oryza granulata.</title>
        <authorList>
            <person name="Li W."/>
        </authorList>
    </citation>
    <scope>NUCLEOTIDE SEQUENCE [LARGE SCALE GENOMIC DNA]</scope>
    <source>
        <strain evidence="2">cv. Menghai</strain>
        <tissue evidence="1">Leaf</tissue>
    </source>
</reference>
<sequence>MWFFKEKERSSELALTPPGRRAATAWMPPAAACAATVFSVPLWTLRRDLEHCCRATGVPPSPLERPGFQF</sequence>
<dbReference type="AlphaFoldDB" id="A0A6G1CGV9"/>
<evidence type="ECO:0000313" key="1">
    <source>
        <dbReference type="EMBL" id="KAF0898843.1"/>
    </source>
</evidence>
<organism evidence="1 2">
    <name type="scientific">Oryza meyeriana var. granulata</name>
    <dbReference type="NCBI Taxonomy" id="110450"/>
    <lineage>
        <taxon>Eukaryota</taxon>
        <taxon>Viridiplantae</taxon>
        <taxon>Streptophyta</taxon>
        <taxon>Embryophyta</taxon>
        <taxon>Tracheophyta</taxon>
        <taxon>Spermatophyta</taxon>
        <taxon>Magnoliopsida</taxon>
        <taxon>Liliopsida</taxon>
        <taxon>Poales</taxon>
        <taxon>Poaceae</taxon>
        <taxon>BOP clade</taxon>
        <taxon>Oryzoideae</taxon>
        <taxon>Oryzeae</taxon>
        <taxon>Oryzinae</taxon>
        <taxon>Oryza</taxon>
        <taxon>Oryza meyeriana</taxon>
    </lineage>
</organism>